<dbReference type="EMBL" id="KV417825">
    <property type="protein sequence ID" value="KZP05665.1"/>
    <property type="molecule type" value="Genomic_DNA"/>
</dbReference>
<reference evidence="1 2" key="1">
    <citation type="journal article" date="2016" name="Mol. Biol. Evol.">
        <title>Comparative Genomics of Early-Diverging Mushroom-Forming Fungi Provides Insights into the Origins of Lignocellulose Decay Capabilities.</title>
        <authorList>
            <person name="Nagy L.G."/>
            <person name="Riley R."/>
            <person name="Tritt A."/>
            <person name="Adam C."/>
            <person name="Daum C."/>
            <person name="Floudas D."/>
            <person name="Sun H."/>
            <person name="Yadav J.S."/>
            <person name="Pangilinan J."/>
            <person name="Larsson K.H."/>
            <person name="Matsuura K."/>
            <person name="Barry K."/>
            <person name="Labutti K."/>
            <person name="Kuo R."/>
            <person name="Ohm R.A."/>
            <person name="Bhattacharya S.S."/>
            <person name="Shirouzu T."/>
            <person name="Yoshinaga Y."/>
            <person name="Martin F.M."/>
            <person name="Grigoriev I.V."/>
            <person name="Hibbett D.S."/>
        </authorList>
    </citation>
    <scope>NUCLEOTIDE SEQUENCE [LARGE SCALE GENOMIC DNA]</scope>
    <source>
        <strain evidence="1 2">CBS 109695</strain>
    </source>
</reference>
<dbReference type="Proteomes" id="UP000076532">
    <property type="component" value="Unassembled WGS sequence"/>
</dbReference>
<keyword evidence="2" id="KW-1185">Reference proteome</keyword>
<evidence type="ECO:0000313" key="1">
    <source>
        <dbReference type="EMBL" id="KZP05665.1"/>
    </source>
</evidence>
<proteinExistence type="predicted"/>
<sequence length="108" mass="11583">MNTSSGSPVVRHGLPGLPRTMTGPCFFNVTGGWSGNDNDSSGSGTQMEWIPFDHCEGSDDYRGGLWAYKDGAVIRSNGPNSVVILDLRRWLQTREAPAASAETLLALV</sequence>
<dbReference type="AlphaFoldDB" id="A0A167W3V7"/>
<evidence type="ECO:0000313" key="2">
    <source>
        <dbReference type="Proteomes" id="UP000076532"/>
    </source>
</evidence>
<name>A0A167W3V7_9AGAM</name>
<gene>
    <name evidence="1" type="ORF">FIBSPDRAFT_877273</name>
</gene>
<accession>A0A167W3V7</accession>
<protein>
    <submittedName>
        <fullName evidence="1">Uncharacterized protein</fullName>
    </submittedName>
</protein>
<organism evidence="1 2">
    <name type="scientific">Athelia psychrophila</name>
    <dbReference type="NCBI Taxonomy" id="1759441"/>
    <lineage>
        <taxon>Eukaryota</taxon>
        <taxon>Fungi</taxon>
        <taxon>Dikarya</taxon>
        <taxon>Basidiomycota</taxon>
        <taxon>Agaricomycotina</taxon>
        <taxon>Agaricomycetes</taxon>
        <taxon>Agaricomycetidae</taxon>
        <taxon>Atheliales</taxon>
        <taxon>Atheliaceae</taxon>
        <taxon>Athelia</taxon>
    </lineage>
</organism>